<gene>
    <name evidence="3" type="ORF">SAMN04489727_0102</name>
</gene>
<keyword evidence="4" id="KW-1185">Reference proteome</keyword>
<evidence type="ECO:0000313" key="4">
    <source>
        <dbReference type="Proteomes" id="UP000199622"/>
    </source>
</evidence>
<dbReference type="RefSeq" id="WP_208613179.1">
    <property type="nucleotide sequence ID" value="NZ_FNSO01000001.1"/>
</dbReference>
<feature type="compositionally biased region" description="Acidic residues" evidence="1">
    <location>
        <begin position="459"/>
        <end position="483"/>
    </location>
</feature>
<keyword evidence="2" id="KW-0472">Membrane</keyword>
<feature type="compositionally biased region" description="Pro residues" evidence="1">
    <location>
        <begin position="98"/>
        <end position="122"/>
    </location>
</feature>
<accession>A0A1H4I4Y6</accession>
<organism evidence="3 4">
    <name type="scientific">Amycolatopsis tolypomycina</name>
    <dbReference type="NCBI Taxonomy" id="208445"/>
    <lineage>
        <taxon>Bacteria</taxon>
        <taxon>Bacillati</taxon>
        <taxon>Actinomycetota</taxon>
        <taxon>Actinomycetes</taxon>
        <taxon>Pseudonocardiales</taxon>
        <taxon>Pseudonocardiaceae</taxon>
        <taxon>Amycolatopsis</taxon>
    </lineage>
</organism>
<feature type="compositionally biased region" description="Low complexity" evidence="1">
    <location>
        <begin position="44"/>
        <end position="55"/>
    </location>
</feature>
<keyword evidence="2" id="KW-0812">Transmembrane</keyword>
<dbReference type="EMBL" id="FNSO01000001">
    <property type="protein sequence ID" value="SEB29147.1"/>
    <property type="molecule type" value="Genomic_DNA"/>
</dbReference>
<dbReference type="STRING" id="208445.SAMN04489727_0102"/>
<feature type="region of interest" description="Disordered" evidence="1">
    <location>
        <begin position="1"/>
        <end position="494"/>
    </location>
</feature>
<reference evidence="4" key="1">
    <citation type="submission" date="2016-10" db="EMBL/GenBank/DDBJ databases">
        <authorList>
            <person name="Varghese N."/>
            <person name="Submissions S."/>
        </authorList>
    </citation>
    <scope>NUCLEOTIDE SEQUENCE [LARGE SCALE GENOMIC DNA]</scope>
    <source>
        <strain evidence="4">DSM 44544</strain>
    </source>
</reference>
<proteinExistence type="predicted"/>
<keyword evidence="2" id="KW-1133">Transmembrane helix</keyword>
<protein>
    <submittedName>
        <fullName evidence="3">Uncharacterized protein</fullName>
    </submittedName>
</protein>
<feature type="transmembrane region" description="Helical" evidence="2">
    <location>
        <begin position="526"/>
        <end position="546"/>
    </location>
</feature>
<feature type="compositionally biased region" description="Acidic residues" evidence="1">
    <location>
        <begin position="387"/>
        <end position="399"/>
    </location>
</feature>
<feature type="compositionally biased region" description="Pro residues" evidence="1">
    <location>
        <begin position="245"/>
        <end position="271"/>
    </location>
</feature>
<sequence>MTDQTGGDQPQKTVAELLAQHGAQVDGGRRRRRRAADDDDEPGTPEAPAAPPGATGSHRRPGVSDTGPQAIIDRVASEGAPPPAPQARPAGRRRAEPQSPPPPAPRAVPPDSRPVPPPPARPAPGGAESGQYARPVPQDSGQFARPPQESGQFARPAPPEPVPPRPQDSDRLPVPPRPQDSDRLPVPPRAAPRRQPPPSQQLPVPPQPSQQLPVPPQPSQQLPTPPSPAAEETRGAVPPVRRRPGPPQPSQQLPVPPQPSQQLPTPPPPGGPLSARLDGLNGTPDADIDVPPGPMASGSFATPPAAPGRPRRAPARRPEPKREDHTEQFSAVGDEDPLVPPVPPKGKKPEPPEPSSPAGLANWRKRRQKEQMEDTEIGVMPAVPTDAPDDGYPEDDFEPDGFAPESSGYQAAYDAGPPTGAYPPPMPFAPGDRASRAPIPDDLEPYEREFADGYPPDGPDFEQDDYGYEQGEGYEDDEYDDAPEPAAEPEPAASPGKQWLALAGQLAMGVVGGAAVWLGFNWLWVNIPAAALVAALLVVVALVWIVRKIRRAEDLQTTVLAVLVGLVVTVSPAALLLVGR</sequence>
<evidence type="ECO:0000256" key="1">
    <source>
        <dbReference type="SAM" id="MobiDB-lite"/>
    </source>
</evidence>
<dbReference type="Proteomes" id="UP000199622">
    <property type="component" value="Unassembled WGS sequence"/>
</dbReference>
<feature type="compositionally biased region" description="Pro residues" evidence="1">
    <location>
        <begin position="185"/>
        <end position="228"/>
    </location>
</feature>
<feature type="compositionally biased region" description="Polar residues" evidence="1">
    <location>
        <begin position="1"/>
        <end position="12"/>
    </location>
</feature>
<dbReference type="AlphaFoldDB" id="A0A1H4I4Y6"/>
<feature type="transmembrane region" description="Helical" evidence="2">
    <location>
        <begin position="558"/>
        <end position="578"/>
    </location>
</feature>
<feature type="compositionally biased region" description="Pro residues" evidence="1">
    <location>
        <begin position="156"/>
        <end position="166"/>
    </location>
</feature>
<feature type="compositionally biased region" description="Basic and acidic residues" evidence="1">
    <location>
        <begin position="316"/>
        <end position="327"/>
    </location>
</feature>
<evidence type="ECO:0000256" key="2">
    <source>
        <dbReference type="SAM" id="Phobius"/>
    </source>
</evidence>
<evidence type="ECO:0000313" key="3">
    <source>
        <dbReference type="EMBL" id="SEB29147.1"/>
    </source>
</evidence>
<name>A0A1H4I4Y6_9PSEU</name>